<reference evidence="1" key="1">
    <citation type="journal article" date="2015" name="Genome Announc.">
        <title>Draft Genome Sequence of a Heterotrophic Facultative Anaerobic Thermophilic Bacterium, Ardenticatena maritima Strain 110ST.</title>
        <authorList>
            <person name="Kawaichi S."/>
            <person name="Yoshida T."/>
            <person name="Sako Y."/>
            <person name="Nakamura R."/>
        </authorList>
    </citation>
    <scope>NUCLEOTIDE SEQUENCE [LARGE SCALE GENOMIC DNA]</scope>
    <source>
        <strain evidence="1">110S</strain>
    </source>
</reference>
<dbReference type="Proteomes" id="UP000050502">
    <property type="component" value="Unassembled WGS sequence"/>
</dbReference>
<comment type="caution">
    <text evidence="1">The sequence shown here is derived from an EMBL/GenBank/DDBJ whole genome shotgun (WGS) entry which is preliminary data.</text>
</comment>
<reference evidence="3" key="3">
    <citation type="submission" date="2015-08" db="EMBL/GenBank/DDBJ databases">
        <title>Draft Genome Sequence of a Heterotrophic Facultative Anaerobic Bacterium Ardenticatena maritima Strain 110S.</title>
        <authorList>
            <person name="Kawaichi S."/>
            <person name="Yoshida T."/>
            <person name="Sako Y."/>
            <person name="Nakamura R."/>
        </authorList>
    </citation>
    <scope>NUCLEOTIDE SEQUENCE [LARGE SCALE GENOMIC DNA]</scope>
    <source>
        <strain evidence="3">110S</strain>
    </source>
</reference>
<protein>
    <recommendedName>
        <fullName evidence="5">5-methylcytosine-specific restriction enzyme subunit McrC</fullName>
    </recommendedName>
</protein>
<evidence type="ECO:0000313" key="3">
    <source>
        <dbReference type="Proteomes" id="UP000037784"/>
    </source>
</evidence>
<evidence type="ECO:0000313" key="4">
    <source>
        <dbReference type="Proteomes" id="UP000050502"/>
    </source>
</evidence>
<name>A0A0M8K5C6_9CHLR</name>
<evidence type="ECO:0000313" key="2">
    <source>
        <dbReference type="EMBL" id="KPL87770.1"/>
    </source>
</evidence>
<dbReference type="OrthoDB" id="4954556at2"/>
<dbReference type="STRING" id="872965.SE16_09325"/>
<reference evidence="2 4" key="2">
    <citation type="submission" date="2015-07" db="EMBL/GenBank/DDBJ databases">
        <title>Whole genome sequence of Ardenticatena maritima DSM 23922.</title>
        <authorList>
            <person name="Hemp J."/>
            <person name="Ward L.M."/>
            <person name="Pace L.A."/>
            <person name="Fischer W.W."/>
        </authorList>
    </citation>
    <scope>NUCLEOTIDE SEQUENCE [LARGE SCALE GENOMIC DNA]</scope>
    <source>
        <strain evidence="2 4">110S</strain>
    </source>
</reference>
<dbReference type="RefSeq" id="WP_054491902.1">
    <property type="nucleotide sequence ID" value="NZ_BBZA01000023.1"/>
</dbReference>
<keyword evidence="3" id="KW-1185">Reference proteome</keyword>
<evidence type="ECO:0000313" key="1">
    <source>
        <dbReference type="EMBL" id="GAP61975.1"/>
    </source>
</evidence>
<gene>
    <name evidence="1" type="ORF">ARMA_0398</name>
    <name evidence="2" type="ORF">SE16_09325</name>
</gene>
<sequence length="411" mass="46213">MNQPLRANDPRLPAVRARLYALLRLALHRRLLDAAIGVGAPLQTWPFIHTAWHLALLETHLAALIETVLPTLAHALSAESERHRHETDTPHGHVDWHATLRHRLHAPQSQNVIQRRVLRSFDTPENRFVAFVLDWAETLVRQTAPHLAALGVVEGAHLLNTLRDLRRQPPWCWLPASGGALTPQEQARLSAITGRHPAYAALWRWWQQAQRCAQIEDEPHKSRLPEEDPDRLYEVLVLLELVLALSENVPLVQQRPLFTTTPDYTAPTFTAETPHGALHLFYQRSAPLNTYRRLPTVRGLPDIVLQWAASGRMVLVDAKNYAPGHHSEALYKMLGYFYNFGYPDRFAAIAGGALAFSTEEREGRGLHAWHTGEGQALFSFVVPPLPDETYTGLREFAAWVLCATPAPSGGE</sequence>
<proteinExistence type="predicted"/>
<evidence type="ECO:0008006" key="5">
    <source>
        <dbReference type="Google" id="ProtNLM"/>
    </source>
</evidence>
<dbReference type="AlphaFoldDB" id="A0A0M8K5C6"/>
<dbReference type="EMBL" id="LGKN01000005">
    <property type="protein sequence ID" value="KPL87770.1"/>
    <property type="molecule type" value="Genomic_DNA"/>
</dbReference>
<organism evidence="1 3">
    <name type="scientific">Ardenticatena maritima</name>
    <dbReference type="NCBI Taxonomy" id="872965"/>
    <lineage>
        <taxon>Bacteria</taxon>
        <taxon>Bacillati</taxon>
        <taxon>Chloroflexota</taxon>
        <taxon>Ardenticatenia</taxon>
        <taxon>Ardenticatenales</taxon>
        <taxon>Ardenticatenaceae</taxon>
        <taxon>Ardenticatena</taxon>
    </lineage>
</organism>
<accession>A0A0M8K5C6</accession>
<dbReference type="Proteomes" id="UP000037784">
    <property type="component" value="Unassembled WGS sequence"/>
</dbReference>
<dbReference type="EMBL" id="BBZA01000023">
    <property type="protein sequence ID" value="GAP61975.1"/>
    <property type="molecule type" value="Genomic_DNA"/>
</dbReference>